<evidence type="ECO:0000256" key="2">
    <source>
        <dbReference type="ARBA" id="ARBA00022475"/>
    </source>
</evidence>
<keyword evidence="10 11" id="KW-0961">Cell wall biogenesis/degradation</keyword>
<dbReference type="EC" id="2.4.99.28" evidence="11"/>
<dbReference type="AlphaFoldDB" id="A0A4Y6UM40"/>
<comment type="pathway">
    <text evidence="11">Cell wall biogenesis; peptidoglycan biosynthesis.</text>
</comment>
<comment type="subcellular location">
    <subcellularLocation>
        <location evidence="11">Cell inner membrane</location>
        <topology evidence="11">Multi-pass membrane protein</topology>
    </subcellularLocation>
    <subcellularLocation>
        <location evidence="1">Membrane</location>
        <topology evidence="1">Multi-pass membrane protein</topology>
    </subcellularLocation>
</comment>
<dbReference type="InterPro" id="IPR011923">
    <property type="entry name" value="RodA/MrdB"/>
</dbReference>
<keyword evidence="5 11" id="KW-0812">Transmembrane</keyword>
<dbReference type="EMBL" id="CP038141">
    <property type="protein sequence ID" value="QDH17461.1"/>
    <property type="molecule type" value="Genomic_DNA"/>
</dbReference>
<dbReference type="GO" id="GO:0051301">
    <property type="term" value="P:cell division"/>
    <property type="evidence" value="ECO:0007669"/>
    <property type="project" value="InterPro"/>
</dbReference>
<feature type="transmembrane region" description="Helical" evidence="11">
    <location>
        <begin position="134"/>
        <end position="151"/>
    </location>
</feature>
<evidence type="ECO:0000313" key="12">
    <source>
        <dbReference type="EMBL" id="QDH17461.1"/>
    </source>
</evidence>
<evidence type="ECO:0000256" key="6">
    <source>
        <dbReference type="ARBA" id="ARBA00022960"/>
    </source>
</evidence>
<evidence type="ECO:0000256" key="3">
    <source>
        <dbReference type="ARBA" id="ARBA00022676"/>
    </source>
</evidence>
<evidence type="ECO:0000256" key="8">
    <source>
        <dbReference type="ARBA" id="ARBA00022989"/>
    </source>
</evidence>
<feature type="transmembrane region" description="Helical" evidence="11">
    <location>
        <begin position="158"/>
        <end position="175"/>
    </location>
</feature>
<dbReference type="GO" id="GO:0071555">
    <property type="term" value="P:cell wall organization"/>
    <property type="evidence" value="ECO:0007669"/>
    <property type="project" value="UniProtKB-KW"/>
</dbReference>
<feature type="transmembrane region" description="Helical" evidence="11">
    <location>
        <begin position="68"/>
        <end position="85"/>
    </location>
</feature>
<organism evidence="12 13">
    <name type="scientific">Swingsia samuiensis</name>
    <dbReference type="NCBI Taxonomy" id="1293412"/>
    <lineage>
        <taxon>Bacteria</taxon>
        <taxon>Pseudomonadati</taxon>
        <taxon>Pseudomonadota</taxon>
        <taxon>Alphaproteobacteria</taxon>
        <taxon>Acetobacterales</taxon>
        <taxon>Acetobacteraceae</taxon>
        <taxon>Swingsia</taxon>
    </lineage>
</organism>
<keyword evidence="6 11" id="KW-0133">Cell shape</keyword>
<dbReference type="GO" id="GO:0005886">
    <property type="term" value="C:plasma membrane"/>
    <property type="evidence" value="ECO:0007669"/>
    <property type="project" value="UniProtKB-SubCell"/>
</dbReference>
<feature type="transmembrane region" description="Helical" evidence="11">
    <location>
        <begin position="292"/>
        <end position="316"/>
    </location>
</feature>
<keyword evidence="3 11" id="KW-0328">Glycosyltransferase</keyword>
<dbReference type="PANTHER" id="PTHR30474:SF1">
    <property type="entry name" value="PEPTIDOGLYCAN GLYCOSYLTRANSFERASE MRDB"/>
    <property type="match status" value="1"/>
</dbReference>
<feature type="transmembrane region" description="Helical" evidence="11">
    <location>
        <begin position="36"/>
        <end position="56"/>
    </location>
</feature>
<comment type="catalytic activity">
    <reaction evidence="11">
        <text>[GlcNAc-(1-&gt;4)-Mur2Ac(oyl-L-Ala-gamma-D-Glu-L-Lys-D-Ala-D-Ala)](n)-di-trans,octa-cis-undecaprenyl diphosphate + beta-D-GlcNAc-(1-&gt;4)-Mur2Ac(oyl-L-Ala-gamma-D-Glu-L-Lys-D-Ala-D-Ala)-di-trans,octa-cis-undecaprenyl diphosphate = [GlcNAc-(1-&gt;4)-Mur2Ac(oyl-L-Ala-gamma-D-Glu-L-Lys-D-Ala-D-Ala)](n+1)-di-trans,octa-cis-undecaprenyl diphosphate + di-trans,octa-cis-undecaprenyl diphosphate + H(+)</text>
        <dbReference type="Rhea" id="RHEA:23708"/>
        <dbReference type="Rhea" id="RHEA-COMP:9602"/>
        <dbReference type="Rhea" id="RHEA-COMP:9603"/>
        <dbReference type="ChEBI" id="CHEBI:15378"/>
        <dbReference type="ChEBI" id="CHEBI:58405"/>
        <dbReference type="ChEBI" id="CHEBI:60033"/>
        <dbReference type="ChEBI" id="CHEBI:78435"/>
        <dbReference type="EC" id="2.4.99.28"/>
    </reaction>
</comment>
<feature type="transmembrane region" description="Helical" evidence="11">
    <location>
        <begin position="181"/>
        <end position="198"/>
    </location>
</feature>
<keyword evidence="9 11" id="KW-0472">Membrane</keyword>
<dbReference type="HAMAP" id="MF_02079">
    <property type="entry name" value="PGT_RodA"/>
    <property type="match status" value="1"/>
</dbReference>
<evidence type="ECO:0000256" key="7">
    <source>
        <dbReference type="ARBA" id="ARBA00022984"/>
    </source>
</evidence>
<keyword evidence="13" id="KW-1185">Reference proteome</keyword>
<dbReference type="GO" id="GO:0015648">
    <property type="term" value="F:lipid-linked peptidoglycan transporter activity"/>
    <property type="evidence" value="ECO:0007669"/>
    <property type="project" value="TreeGrafter"/>
</dbReference>
<comment type="function">
    <text evidence="11">Peptidoglycan polymerase that is essential for cell wall elongation.</text>
</comment>
<evidence type="ECO:0000256" key="11">
    <source>
        <dbReference type="HAMAP-Rule" id="MF_02079"/>
    </source>
</evidence>
<dbReference type="InterPro" id="IPR018365">
    <property type="entry name" value="Cell_cycle_FtsW-rel_CS"/>
</dbReference>
<evidence type="ECO:0000313" key="13">
    <source>
        <dbReference type="Proteomes" id="UP000316313"/>
    </source>
</evidence>
<keyword evidence="7 11" id="KW-0573">Peptidoglycan synthesis</keyword>
<evidence type="ECO:0000256" key="1">
    <source>
        <dbReference type="ARBA" id="ARBA00004141"/>
    </source>
</evidence>
<dbReference type="GO" id="GO:0008955">
    <property type="term" value="F:peptidoglycan glycosyltransferase activity"/>
    <property type="evidence" value="ECO:0007669"/>
    <property type="project" value="UniProtKB-UniRule"/>
</dbReference>
<evidence type="ECO:0000256" key="5">
    <source>
        <dbReference type="ARBA" id="ARBA00022692"/>
    </source>
</evidence>
<feature type="transmembrane region" description="Helical" evidence="11">
    <location>
        <begin position="92"/>
        <end position="114"/>
    </location>
</feature>
<reference evidence="12 13" key="1">
    <citation type="submission" date="2019-03" db="EMBL/GenBank/DDBJ databases">
        <title>The complete genome sequence of Swingsia samuiensis NBRC107927(T).</title>
        <authorList>
            <person name="Chua K.-O."/>
            <person name="Chan K.-G."/>
            <person name="See-Too W.-S."/>
        </authorList>
    </citation>
    <scope>NUCLEOTIDE SEQUENCE [LARGE SCALE GENOMIC DNA]</scope>
    <source>
        <strain evidence="12 13">AH83</strain>
    </source>
</reference>
<gene>
    <name evidence="11 12" type="primary">rodA</name>
    <name evidence="11" type="synonym">mrdB</name>
    <name evidence="12" type="ORF">E3D00_07730</name>
</gene>
<dbReference type="NCBIfam" id="TIGR02210">
    <property type="entry name" value="rodA_shape"/>
    <property type="match status" value="1"/>
</dbReference>
<dbReference type="UniPathway" id="UPA00219"/>
<dbReference type="InterPro" id="IPR001182">
    <property type="entry name" value="FtsW/RodA"/>
</dbReference>
<protein>
    <recommendedName>
        <fullName evidence="11">Peptidoglycan glycosyltransferase MrdB</fullName>
        <shortName evidence="11">PGT</shortName>
        <ecNumber evidence="11">2.4.99.28</ecNumber>
    </recommendedName>
    <alternativeName>
        <fullName evidence="11">Cell elongation protein RodA</fullName>
    </alternativeName>
    <alternativeName>
        <fullName evidence="11">Cell wall polymerase</fullName>
    </alternativeName>
    <alternativeName>
        <fullName evidence="11">Peptidoglycan polymerase</fullName>
        <shortName evidence="11">PG polymerase</shortName>
    </alternativeName>
</protein>
<feature type="transmembrane region" description="Helical" evidence="11">
    <location>
        <begin position="328"/>
        <end position="352"/>
    </location>
</feature>
<keyword evidence="2 11" id="KW-1003">Cell membrane</keyword>
<keyword evidence="8 11" id="KW-1133">Transmembrane helix</keyword>
<dbReference type="GO" id="GO:0032153">
    <property type="term" value="C:cell division site"/>
    <property type="evidence" value="ECO:0007669"/>
    <property type="project" value="TreeGrafter"/>
</dbReference>
<comment type="similarity">
    <text evidence="11">Belongs to the SEDS family. MrdB/RodA subfamily.</text>
</comment>
<proteinExistence type="inferred from homology"/>
<feature type="transmembrane region" description="Helical" evidence="11">
    <location>
        <begin position="358"/>
        <end position="377"/>
    </location>
</feature>
<dbReference type="OrthoDB" id="9768187at2"/>
<accession>A0A4Y6UM40</accession>
<feature type="transmembrane region" description="Helical" evidence="11">
    <location>
        <begin position="205"/>
        <end position="223"/>
    </location>
</feature>
<name>A0A4Y6UM40_9PROT</name>
<dbReference type="GO" id="GO:0009252">
    <property type="term" value="P:peptidoglycan biosynthetic process"/>
    <property type="evidence" value="ECO:0007669"/>
    <property type="project" value="UniProtKB-UniRule"/>
</dbReference>
<evidence type="ECO:0000256" key="10">
    <source>
        <dbReference type="ARBA" id="ARBA00023316"/>
    </source>
</evidence>
<dbReference type="PROSITE" id="PS00428">
    <property type="entry name" value="FTSW_RODA_SPOVE"/>
    <property type="match status" value="1"/>
</dbReference>
<dbReference type="Pfam" id="PF01098">
    <property type="entry name" value="FTSW_RODA_SPOVE"/>
    <property type="match status" value="1"/>
</dbReference>
<dbReference type="KEGG" id="ssam:E3D00_07730"/>
<dbReference type="Proteomes" id="UP000316313">
    <property type="component" value="Chromosome"/>
</dbReference>
<evidence type="ECO:0000256" key="9">
    <source>
        <dbReference type="ARBA" id="ARBA00023136"/>
    </source>
</evidence>
<dbReference type="PANTHER" id="PTHR30474">
    <property type="entry name" value="CELL CYCLE PROTEIN"/>
    <property type="match status" value="1"/>
</dbReference>
<evidence type="ECO:0000256" key="4">
    <source>
        <dbReference type="ARBA" id="ARBA00022679"/>
    </source>
</evidence>
<keyword evidence="4 11" id="KW-0808">Transferase</keyword>
<keyword evidence="11" id="KW-0997">Cell inner membrane</keyword>
<sequence length="396" mass="43388">MRNRNMNKFGFLKPNKRLLRAEPDFRPMARLLQINWIYVLLVCVMAGVGYVALISAGGGSAKAFAAPQMTRFGFGIVMMIAVALISPRVLRLLSVPIYMVSILLLGLVLKIGHVGKGAERWINLAGMQFQPSEFAKIALVLVLATWFHRIGNERMGNPLRLIPPAILTLVPVVLVLKEPNLGTATIIGLIGATMFFAAGMRLWQIAILVAPIPFLGNFVYSHLHDYQKARIDTFLHPEHDPLGAGYNIIQSKIALGSGGMWGEGYLHGSQGQLNFLPEKQTDFIFTMIGEEWGFVGGITVISLLGVMTLGGMLIALRSRNQFGRLLGIGIAMDFFLYCAVNLSMVMGAIPVGGVPLPLISYGGSAMLTMMFGFGLLLSSWVHRNERDPGFEEEKQI</sequence>
<dbReference type="GO" id="GO:0008360">
    <property type="term" value="P:regulation of cell shape"/>
    <property type="evidence" value="ECO:0007669"/>
    <property type="project" value="UniProtKB-KW"/>
</dbReference>